<dbReference type="GO" id="GO:0000272">
    <property type="term" value="P:polysaccharide catabolic process"/>
    <property type="evidence" value="ECO:0007669"/>
    <property type="project" value="InterPro"/>
</dbReference>
<proteinExistence type="inferred from homology"/>
<dbReference type="GO" id="GO:0004553">
    <property type="term" value="F:hydrolase activity, hydrolyzing O-glycosyl compounds"/>
    <property type="evidence" value="ECO:0007669"/>
    <property type="project" value="InterPro"/>
</dbReference>
<evidence type="ECO:0000313" key="8">
    <source>
        <dbReference type="Proteomes" id="UP001215598"/>
    </source>
</evidence>
<dbReference type="EMBL" id="JARKIB010000006">
    <property type="protein sequence ID" value="KAJ7779234.1"/>
    <property type="molecule type" value="Genomic_DNA"/>
</dbReference>
<accession>A0AAD7K6C8</accession>
<dbReference type="AlphaFoldDB" id="A0AAD7K6C8"/>
<evidence type="ECO:0000256" key="5">
    <source>
        <dbReference type="SAM" id="SignalP"/>
    </source>
</evidence>
<dbReference type="Gene3D" id="3.20.20.80">
    <property type="entry name" value="Glycosidases"/>
    <property type="match status" value="1"/>
</dbReference>
<dbReference type="PANTHER" id="PTHR31263:SF0">
    <property type="entry name" value="CELLULASE FAMILY PROTEIN (AFU_ORTHOLOGUE AFUA_5G14560)"/>
    <property type="match status" value="1"/>
</dbReference>
<evidence type="ECO:0000256" key="1">
    <source>
        <dbReference type="ARBA" id="ARBA00005641"/>
    </source>
</evidence>
<evidence type="ECO:0000256" key="4">
    <source>
        <dbReference type="RuleBase" id="RU361153"/>
    </source>
</evidence>
<evidence type="ECO:0000313" key="7">
    <source>
        <dbReference type="EMBL" id="KAJ7779234.1"/>
    </source>
</evidence>
<dbReference type="InterPro" id="IPR001547">
    <property type="entry name" value="Glyco_hydro_5"/>
</dbReference>
<dbReference type="Proteomes" id="UP001215598">
    <property type="component" value="Unassembled WGS sequence"/>
</dbReference>
<keyword evidence="8" id="KW-1185">Reference proteome</keyword>
<dbReference type="Pfam" id="PF00150">
    <property type="entry name" value="Cellulase"/>
    <property type="match status" value="1"/>
</dbReference>
<feature type="chain" id="PRO_5041962105" evidence="5">
    <location>
        <begin position="21"/>
        <end position="617"/>
    </location>
</feature>
<feature type="domain" description="Glycoside hydrolase family 5" evidence="6">
    <location>
        <begin position="86"/>
        <end position="387"/>
    </location>
</feature>
<keyword evidence="2 4" id="KW-0378">Hydrolase</keyword>
<keyword evidence="5" id="KW-0732">Signal</keyword>
<reference evidence="7" key="1">
    <citation type="submission" date="2023-03" db="EMBL/GenBank/DDBJ databases">
        <title>Massive genome expansion in bonnet fungi (Mycena s.s.) driven by repeated elements and novel gene families across ecological guilds.</title>
        <authorList>
            <consortium name="Lawrence Berkeley National Laboratory"/>
            <person name="Harder C.B."/>
            <person name="Miyauchi S."/>
            <person name="Viragh M."/>
            <person name="Kuo A."/>
            <person name="Thoen E."/>
            <person name="Andreopoulos B."/>
            <person name="Lu D."/>
            <person name="Skrede I."/>
            <person name="Drula E."/>
            <person name="Henrissat B."/>
            <person name="Morin E."/>
            <person name="Kohler A."/>
            <person name="Barry K."/>
            <person name="LaButti K."/>
            <person name="Morin E."/>
            <person name="Salamov A."/>
            <person name="Lipzen A."/>
            <person name="Mereny Z."/>
            <person name="Hegedus B."/>
            <person name="Baldrian P."/>
            <person name="Stursova M."/>
            <person name="Weitz H."/>
            <person name="Taylor A."/>
            <person name="Grigoriev I.V."/>
            <person name="Nagy L.G."/>
            <person name="Martin F."/>
            <person name="Kauserud H."/>
        </authorList>
    </citation>
    <scope>NUCLEOTIDE SEQUENCE</scope>
    <source>
        <strain evidence="7">CBHHK182m</strain>
    </source>
</reference>
<gene>
    <name evidence="7" type="ORF">B0H16DRAFT_1359886</name>
</gene>
<comment type="similarity">
    <text evidence="1 4">Belongs to the glycosyl hydrolase 5 (cellulase A) family.</text>
</comment>
<sequence>MRLSFGAIAFCLALATSSYATATRRNVPSWTAPLSTRGRYVVDANGNRFKLKGGNWHGGSGTYSGSGDVNDDASYHSGENSHTMPLGLQYVPISQILDSFEDLGINTIRLQFSNQMIHDTTIVQDAYVAANPQFKGMTPIQVYDAAIQALTDRGFAVILNNHVITSVWCCGIDGNERWNESQDVATWISDWVFMVNRYKSNKRVVGTDLYNEVRRDITTDPNWGNGDSADWQLASQQAADAIQQANPDILVIVEGINWTGLPVDGLPHGRPTLLPVSGLSHTLLVSHKLVYSAHFYGYTGQNHSGATGIGETHDERYSDLSRSDLFTVLSSTASYVALTEQMHYTAPVWISEFGVGGRGNNDAAEIAWFQNFIDYLVQTDADYAVWPLVGYGSDWWALMNWDKTGKLTSLFDAGDWRTPAWQELQAAANVGATGQVASVPEWKLLTLQNGNFIKSLHALQTLGDFDNGANKAVCPDNLRLIGLTHSSTRALCTDNNLGSLWAADRTSEVVYDERHVVSDWASGYTKYTCAQGYYASGYAIRGVKLSTIMCAKASRALGTNGRTVWFDQGDNRADTLGGDFGSGQYKGSCAANEYIGGVAFSTSLFRNGAPSAILCVS</sequence>
<name>A0AAD7K6C8_9AGAR</name>
<comment type="caution">
    <text evidence="7">The sequence shown here is derived from an EMBL/GenBank/DDBJ whole genome shotgun (WGS) entry which is preliminary data.</text>
</comment>
<evidence type="ECO:0000256" key="3">
    <source>
        <dbReference type="ARBA" id="ARBA00023295"/>
    </source>
</evidence>
<dbReference type="SUPFAM" id="SSF51445">
    <property type="entry name" value="(Trans)glycosidases"/>
    <property type="match status" value="1"/>
</dbReference>
<keyword evidence="3 4" id="KW-0326">Glycosidase</keyword>
<feature type="signal peptide" evidence="5">
    <location>
        <begin position="1"/>
        <end position="20"/>
    </location>
</feature>
<organism evidence="7 8">
    <name type="scientific">Mycena metata</name>
    <dbReference type="NCBI Taxonomy" id="1033252"/>
    <lineage>
        <taxon>Eukaryota</taxon>
        <taxon>Fungi</taxon>
        <taxon>Dikarya</taxon>
        <taxon>Basidiomycota</taxon>
        <taxon>Agaricomycotina</taxon>
        <taxon>Agaricomycetes</taxon>
        <taxon>Agaricomycetidae</taxon>
        <taxon>Agaricales</taxon>
        <taxon>Marasmiineae</taxon>
        <taxon>Mycenaceae</taxon>
        <taxon>Mycena</taxon>
    </lineage>
</organism>
<protein>
    <submittedName>
        <fullName evidence="7">Cellulase</fullName>
    </submittedName>
</protein>
<dbReference type="InterPro" id="IPR017853">
    <property type="entry name" value="GH"/>
</dbReference>
<dbReference type="PANTHER" id="PTHR31263">
    <property type="entry name" value="CELLULASE FAMILY PROTEIN (AFU_ORTHOLOGUE AFUA_5G14560)"/>
    <property type="match status" value="1"/>
</dbReference>
<evidence type="ECO:0000259" key="6">
    <source>
        <dbReference type="Pfam" id="PF00150"/>
    </source>
</evidence>
<evidence type="ECO:0000256" key="2">
    <source>
        <dbReference type="ARBA" id="ARBA00022801"/>
    </source>
</evidence>